<reference evidence="7 8" key="1">
    <citation type="submission" date="2019-06" db="EMBL/GenBank/DDBJ databases">
        <title>A chromosomal-level reference genome of Carpinus fangiana (Coryloideae, Betulaceae).</title>
        <authorList>
            <person name="Yang X."/>
            <person name="Wang Z."/>
            <person name="Zhang L."/>
            <person name="Hao G."/>
            <person name="Liu J."/>
            <person name="Yang Y."/>
        </authorList>
    </citation>
    <scope>NUCLEOTIDE SEQUENCE [LARGE SCALE GENOMIC DNA]</scope>
    <source>
        <strain evidence="7">Cfa_2016G</strain>
        <tissue evidence="7">Leaf</tissue>
    </source>
</reference>
<name>A0A660KSA5_9ROSI</name>
<dbReference type="EMBL" id="CM017324">
    <property type="protein sequence ID" value="KAE8039317.1"/>
    <property type="molecule type" value="Genomic_DNA"/>
</dbReference>
<dbReference type="InterPro" id="IPR046955">
    <property type="entry name" value="PHR1-like"/>
</dbReference>
<dbReference type="GO" id="GO:0003700">
    <property type="term" value="F:DNA-binding transcription factor activity"/>
    <property type="evidence" value="ECO:0007669"/>
    <property type="project" value="InterPro"/>
</dbReference>
<evidence type="ECO:0000256" key="2">
    <source>
        <dbReference type="ARBA" id="ARBA00023015"/>
    </source>
</evidence>
<evidence type="ECO:0000313" key="8">
    <source>
        <dbReference type="Proteomes" id="UP000327013"/>
    </source>
</evidence>
<feature type="compositionally biased region" description="Low complexity" evidence="5">
    <location>
        <begin position="30"/>
        <end position="39"/>
    </location>
</feature>
<dbReference type="PANTHER" id="PTHR31314">
    <property type="entry name" value="MYB FAMILY TRANSCRIPTION FACTOR PHL7-LIKE"/>
    <property type="match status" value="1"/>
</dbReference>
<keyword evidence="2" id="KW-0805">Transcription regulation</keyword>
<comment type="subcellular location">
    <subcellularLocation>
        <location evidence="1">Nucleus</location>
    </subcellularLocation>
</comment>
<dbReference type="InterPro" id="IPR017930">
    <property type="entry name" value="Myb_dom"/>
</dbReference>
<feature type="domain" description="HTH myb-type" evidence="6">
    <location>
        <begin position="59"/>
        <end position="119"/>
    </location>
</feature>
<evidence type="ECO:0000256" key="4">
    <source>
        <dbReference type="ARBA" id="ARBA00023242"/>
    </source>
</evidence>
<evidence type="ECO:0000256" key="5">
    <source>
        <dbReference type="SAM" id="MobiDB-lite"/>
    </source>
</evidence>
<evidence type="ECO:0000256" key="3">
    <source>
        <dbReference type="ARBA" id="ARBA00023163"/>
    </source>
</evidence>
<proteinExistence type="predicted"/>
<evidence type="ECO:0000259" key="6">
    <source>
        <dbReference type="PROSITE" id="PS51294"/>
    </source>
</evidence>
<dbReference type="PANTHER" id="PTHR31314:SF175">
    <property type="entry name" value="HTH MYB-TYPE DOMAIN-CONTAINING PROTEIN"/>
    <property type="match status" value="1"/>
</dbReference>
<protein>
    <recommendedName>
        <fullName evidence="6">HTH myb-type domain-containing protein</fullName>
    </recommendedName>
</protein>
<feature type="compositionally biased region" description="Basic and acidic residues" evidence="5">
    <location>
        <begin position="1"/>
        <end position="17"/>
    </location>
</feature>
<dbReference type="OrthoDB" id="551907at2759"/>
<organism evidence="7 8">
    <name type="scientific">Carpinus fangiana</name>
    <dbReference type="NCBI Taxonomy" id="176857"/>
    <lineage>
        <taxon>Eukaryota</taxon>
        <taxon>Viridiplantae</taxon>
        <taxon>Streptophyta</taxon>
        <taxon>Embryophyta</taxon>
        <taxon>Tracheophyta</taxon>
        <taxon>Spermatophyta</taxon>
        <taxon>Magnoliopsida</taxon>
        <taxon>eudicotyledons</taxon>
        <taxon>Gunneridae</taxon>
        <taxon>Pentapetalae</taxon>
        <taxon>rosids</taxon>
        <taxon>fabids</taxon>
        <taxon>Fagales</taxon>
        <taxon>Betulaceae</taxon>
        <taxon>Carpinus</taxon>
    </lineage>
</organism>
<feature type="region of interest" description="Disordered" evidence="5">
    <location>
        <begin position="1"/>
        <end position="55"/>
    </location>
</feature>
<gene>
    <name evidence="7" type="ORF">FH972_011741</name>
</gene>
<dbReference type="PROSITE" id="PS51294">
    <property type="entry name" value="HTH_MYB"/>
    <property type="match status" value="1"/>
</dbReference>
<keyword evidence="3" id="KW-0804">Transcription</keyword>
<dbReference type="InterPro" id="IPR001005">
    <property type="entry name" value="SANT/Myb"/>
</dbReference>
<evidence type="ECO:0000313" key="7">
    <source>
        <dbReference type="EMBL" id="KAE8039317.1"/>
    </source>
</evidence>
<dbReference type="InterPro" id="IPR009057">
    <property type="entry name" value="Homeodomain-like_sf"/>
</dbReference>
<accession>A0A660KSA5</accession>
<keyword evidence="8" id="KW-1185">Reference proteome</keyword>
<dbReference type="SUPFAM" id="SSF46689">
    <property type="entry name" value="Homeodomain-like"/>
    <property type="match status" value="1"/>
</dbReference>
<dbReference type="NCBIfam" id="TIGR01557">
    <property type="entry name" value="myb_SHAQKYF"/>
    <property type="match status" value="1"/>
</dbReference>
<keyword evidence="4" id="KW-0539">Nucleus</keyword>
<dbReference type="Gene3D" id="1.10.10.60">
    <property type="entry name" value="Homeodomain-like"/>
    <property type="match status" value="1"/>
</dbReference>
<dbReference type="InterPro" id="IPR006447">
    <property type="entry name" value="Myb_dom_plants"/>
</dbReference>
<dbReference type="GO" id="GO:0003677">
    <property type="term" value="F:DNA binding"/>
    <property type="evidence" value="ECO:0007669"/>
    <property type="project" value="InterPro"/>
</dbReference>
<sequence length="306" mass="34201">MIESGKNDGLKMKSSERSEEEEGDDESKTKNSASSSNSIVDEESEKKASSSSGVRPYVRSKLPRLRWTPDLHLRFVQAVERLGGQEKATPKLVLQLMNIKGLSIAHVKSHLQITIAKTFGNSTPCFKVLLIKGLAPNSGDTIYGSVAERISEGIDLNKRNIGAFNMNNINIAFSKQSSKRKLQEFQEEFQWLFNATELHGRGRERTSGEDMQSTGKRNCFQDDIDLSLSLSCIRSRQEEDHKRIPWIEEEVDSNLSLSCSSSSKKGDYSIDLNMPSKVSRLSTEDYNAENPKLASTLDLTIGITEF</sequence>
<dbReference type="AlphaFoldDB" id="A0A660KSA5"/>
<evidence type="ECO:0000256" key="1">
    <source>
        <dbReference type="ARBA" id="ARBA00004123"/>
    </source>
</evidence>
<dbReference type="GO" id="GO:0005634">
    <property type="term" value="C:nucleus"/>
    <property type="evidence" value="ECO:0007669"/>
    <property type="project" value="UniProtKB-SubCell"/>
</dbReference>
<dbReference type="Pfam" id="PF00249">
    <property type="entry name" value="Myb_DNA-binding"/>
    <property type="match status" value="1"/>
</dbReference>
<dbReference type="Proteomes" id="UP000327013">
    <property type="component" value="Chromosome 4"/>
</dbReference>